<dbReference type="Proteomes" id="UP000011082">
    <property type="component" value="Unassembled WGS sequence"/>
</dbReference>
<dbReference type="AlphaFoldDB" id="L2GJZ0"/>
<feature type="transmembrane region" description="Helical" evidence="1">
    <location>
        <begin position="80"/>
        <end position="106"/>
    </location>
</feature>
<feature type="transmembrane region" description="Helical" evidence="1">
    <location>
        <begin position="180"/>
        <end position="201"/>
    </location>
</feature>
<dbReference type="InParanoid" id="L2GJZ0"/>
<evidence type="ECO:0000313" key="3">
    <source>
        <dbReference type="Proteomes" id="UP000011082"/>
    </source>
</evidence>
<proteinExistence type="predicted"/>
<dbReference type="RefSeq" id="XP_007605429.1">
    <property type="nucleotide sequence ID" value="XM_007605367.1"/>
</dbReference>
<keyword evidence="1" id="KW-1133">Transmembrane helix</keyword>
<evidence type="ECO:0000256" key="1">
    <source>
        <dbReference type="SAM" id="Phobius"/>
    </source>
</evidence>
<gene>
    <name evidence="2" type="ORF">VICG_01984</name>
</gene>
<protein>
    <submittedName>
        <fullName evidence="2">Uncharacterized protein</fullName>
    </submittedName>
</protein>
<keyword evidence="1" id="KW-0812">Transmembrane</keyword>
<dbReference type="EMBL" id="JH370153">
    <property type="protein sequence ID" value="ELA40954.1"/>
    <property type="molecule type" value="Genomic_DNA"/>
</dbReference>
<keyword evidence="1" id="KW-0472">Membrane</keyword>
<feature type="transmembrane region" description="Helical" evidence="1">
    <location>
        <begin position="49"/>
        <end position="68"/>
    </location>
</feature>
<dbReference type="HOGENOM" id="CLU_1225599_0_0_1"/>
<dbReference type="VEuPathDB" id="MicrosporidiaDB:VICG_01984"/>
<accession>L2GJZ0</accession>
<feature type="transmembrane region" description="Helical" evidence="1">
    <location>
        <begin position="142"/>
        <end position="160"/>
    </location>
</feature>
<reference evidence="3" key="1">
    <citation type="submission" date="2011-05" db="EMBL/GenBank/DDBJ databases">
        <title>The genome sequence of Vittaforma corneae strain ATCC 50505.</title>
        <authorList>
            <consortium name="The Broad Institute Genome Sequencing Platform"/>
            <person name="Cuomo C."/>
            <person name="Didier E."/>
            <person name="Bowers L."/>
            <person name="Young S.K."/>
            <person name="Zeng Q."/>
            <person name="Gargeya S."/>
            <person name="Fitzgerald M."/>
            <person name="Haas B."/>
            <person name="Abouelleil A."/>
            <person name="Alvarado L."/>
            <person name="Arachchi H.M."/>
            <person name="Berlin A."/>
            <person name="Chapman S.B."/>
            <person name="Gearin G."/>
            <person name="Goldberg J."/>
            <person name="Griggs A."/>
            <person name="Gujja S."/>
            <person name="Hansen M."/>
            <person name="Heiman D."/>
            <person name="Howarth C."/>
            <person name="Larimer J."/>
            <person name="Lui A."/>
            <person name="MacDonald P.J.P."/>
            <person name="McCowen C."/>
            <person name="Montmayeur A."/>
            <person name="Murphy C."/>
            <person name="Neiman D."/>
            <person name="Pearson M."/>
            <person name="Priest M."/>
            <person name="Roberts A."/>
            <person name="Saif S."/>
            <person name="Shea T."/>
            <person name="Sisk P."/>
            <person name="Stolte C."/>
            <person name="Sykes S."/>
            <person name="Wortman J."/>
            <person name="Nusbaum C."/>
            <person name="Birren B."/>
        </authorList>
    </citation>
    <scope>NUCLEOTIDE SEQUENCE [LARGE SCALE GENOMIC DNA]</scope>
    <source>
        <strain evidence="3">ATCC 50505</strain>
    </source>
</reference>
<feature type="transmembrane region" description="Helical" evidence="1">
    <location>
        <begin position="118"/>
        <end position="135"/>
    </location>
</feature>
<dbReference type="GeneID" id="19882694"/>
<organism evidence="2 3">
    <name type="scientific">Vittaforma corneae (strain ATCC 50505)</name>
    <name type="common">Microsporidian parasite</name>
    <name type="synonym">Nosema corneum</name>
    <dbReference type="NCBI Taxonomy" id="993615"/>
    <lineage>
        <taxon>Eukaryota</taxon>
        <taxon>Fungi</taxon>
        <taxon>Fungi incertae sedis</taxon>
        <taxon>Microsporidia</taxon>
        <taxon>Nosematidae</taxon>
        <taxon>Vittaforma</taxon>
    </lineage>
</organism>
<name>L2GJZ0_VITCO</name>
<evidence type="ECO:0000313" key="2">
    <source>
        <dbReference type="EMBL" id="ELA40954.1"/>
    </source>
</evidence>
<feature type="transmembrane region" description="Helical" evidence="1">
    <location>
        <begin position="21"/>
        <end position="37"/>
    </location>
</feature>
<sequence length="209" mass="23694">MVVPRRTLQIAIPTRMNNQKGFLKTAFTSALLIYPLNLDAIPDSYVAPIIYLFLISLINTTLFMGKLAGSALLKDNIQHALIAFSYSLVMTFIAECLLCFLFSFFSSKIISQEHTSKQFGLNASSFTYIPVALLLTLIEPQILGWIGSFGAVLLMSYYLQATYSTYFPYTSQRIQVIHQIYIFLIYYLVVFASLIIPGKVFEHILKQDQ</sequence>
<keyword evidence="3" id="KW-1185">Reference proteome</keyword>